<keyword evidence="3" id="KW-0272">Extracellular matrix</keyword>
<keyword evidence="7 10" id="KW-1015">Disulfide bond</keyword>
<evidence type="ECO:0000256" key="6">
    <source>
        <dbReference type="ARBA" id="ARBA00022869"/>
    </source>
</evidence>
<reference evidence="14" key="1">
    <citation type="submission" date="2019-06" db="EMBL/GenBank/DDBJ databases">
        <authorList>
            <consortium name="Wellcome Sanger Institute Data Sharing"/>
        </authorList>
    </citation>
    <scope>NUCLEOTIDE SEQUENCE [LARGE SCALE GENOMIC DNA]</scope>
</reference>
<dbReference type="Ensembl" id="ENSSORT00005041115.1">
    <property type="protein sequence ID" value="ENSSORP00005040079.1"/>
    <property type="gene ID" value="ENSSORG00005018692.1"/>
</dbReference>
<dbReference type="GO" id="GO:0048514">
    <property type="term" value="P:blood vessel morphogenesis"/>
    <property type="evidence" value="ECO:0007669"/>
    <property type="project" value="TreeGrafter"/>
</dbReference>
<feature type="domain" description="Laminin EGF-like" evidence="12">
    <location>
        <begin position="386"/>
        <end position="428"/>
    </location>
</feature>
<dbReference type="CDD" id="cd00055">
    <property type="entry name" value="EGF_Lam"/>
    <property type="match status" value="3"/>
</dbReference>
<dbReference type="InterPro" id="IPR002049">
    <property type="entry name" value="LE_dom"/>
</dbReference>
<evidence type="ECO:0000256" key="10">
    <source>
        <dbReference type="PROSITE-ProRule" id="PRU00460"/>
    </source>
</evidence>
<dbReference type="SUPFAM" id="SSF57196">
    <property type="entry name" value="EGF/Laminin"/>
    <property type="match status" value="3"/>
</dbReference>
<evidence type="ECO:0000259" key="12">
    <source>
        <dbReference type="PROSITE" id="PS50027"/>
    </source>
</evidence>
<dbReference type="Gene3D" id="2.60.120.260">
    <property type="entry name" value="Galactose-binding domain-like"/>
    <property type="match status" value="1"/>
</dbReference>
<keyword evidence="8" id="KW-0325">Glycoprotein</keyword>
<dbReference type="GO" id="GO:0009888">
    <property type="term" value="P:tissue development"/>
    <property type="evidence" value="ECO:0007669"/>
    <property type="project" value="TreeGrafter"/>
</dbReference>
<keyword evidence="4 11" id="KW-0732">Signal</keyword>
<dbReference type="GO" id="GO:0043010">
    <property type="term" value="P:camera-type eye development"/>
    <property type="evidence" value="ECO:0007669"/>
    <property type="project" value="TreeGrafter"/>
</dbReference>
<dbReference type="InterPro" id="IPR008211">
    <property type="entry name" value="Laminin_N"/>
</dbReference>
<dbReference type="FunFam" id="2.10.25.10:FF:000094">
    <property type="entry name" value="Laminin subunit alpha-2"/>
    <property type="match status" value="1"/>
</dbReference>
<dbReference type="GO" id="GO:0005201">
    <property type="term" value="F:extracellular matrix structural constituent"/>
    <property type="evidence" value="ECO:0007669"/>
    <property type="project" value="TreeGrafter"/>
</dbReference>
<dbReference type="GO" id="GO:0009887">
    <property type="term" value="P:animal organ morphogenesis"/>
    <property type="evidence" value="ECO:0007669"/>
    <property type="project" value="TreeGrafter"/>
</dbReference>
<dbReference type="InterPro" id="IPR056863">
    <property type="entry name" value="LMN_ATRN_NET-like_EGF"/>
</dbReference>
<dbReference type="AlphaFoldDB" id="A0A673BFK4"/>
<evidence type="ECO:0000256" key="9">
    <source>
        <dbReference type="ARBA" id="ARBA00023292"/>
    </source>
</evidence>
<dbReference type="PANTHER" id="PTHR10574">
    <property type="entry name" value="NETRIN/LAMININ-RELATED"/>
    <property type="match status" value="1"/>
</dbReference>
<accession>A0A673BFK4</accession>
<evidence type="ECO:0000313" key="15">
    <source>
        <dbReference type="Proteomes" id="UP000472271"/>
    </source>
</evidence>
<feature type="chain" id="PRO_5025474523" description="Laminin, alpha 1" evidence="11">
    <location>
        <begin position="33"/>
        <end position="494"/>
    </location>
</feature>
<evidence type="ECO:0000256" key="5">
    <source>
        <dbReference type="ARBA" id="ARBA00022737"/>
    </source>
</evidence>
<dbReference type="Gene3D" id="2.10.25.10">
    <property type="entry name" value="Laminin"/>
    <property type="match status" value="3"/>
</dbReference>
<dbReference type="Pfam" id="PF00053">
    <property type="entry name" value="EGF_laminin"/>
    <property type="match status" value="2"/>
</dbReference>
<dbReference type="GO" id="GO:0005576">
    <property type="term" value="C:extracellular region"/>
    <property type="evidence" value="ECO:0007669"/>
    <property type="project" value="UniProtKB-ARBA"/>
</dbReference>
<keyword evidence="5" id="KW-0677">Repeat</keyword>
<organism evidence="14 15">
    <name type="scientific">Sphaeramia orbicularis</name>
    <name type="common">orbiculate cardinalfish</name>
    <dbReference type="NCBI Taxonomy" id="375764"/>
    <lineage>
        <taxon>Eukaryota</taxon>
        <taxon>Metazoa</taxon>
        <taxon>Chordata</taxon>
        <taxon>Craniata</taxon>
        <taxon>Vertebrata</taxon>
        <taxon>Euteleostomi</taxon>
        <taxon>Actinopterygii</taxon>
        <taxon>Neopterygii</taxon>
        <taxon>Teleostei</taxon>
        <taxon>Neoteleostei</taxon>
        <taxon>Acanthomorphata</taxon>
        <taxon>Gobiaria</taxon>
        <taxon>Kurtiformes</taxon>
        <taxon>Apogonoidei</taxon>
        <taxon>Apogonidae</taxon>
        <taxon>Apogoninae</taxon>
        <taxon>Sphaeramia</taxon>
    </lineage>
</organism>
<evidence type="ECO:0000259" key="13">
    <source>
        <dbReference type="PROSITE" id="PS51117"/>
    </source>
</evidence>
<reference evidence="14" key="2">
    <citation type="submission" date="2025-08" db="UniProtKB">
        <authorList>
            <consortium name="Ensembl"/>
        </authorList>
    </citation>
    <scope>IDENTIFICATION</scope>
</reference>
<dbReference type="FunFam" id="2.10.25.10:FF:000069">
    <property type="entry name" value="Laminin subunit alpha 1"/>
    <property type="match status" value="1"/>
</dbReference>
<dbReference type="InterPro" id="IPR008979">
    <property type="entry name" value="Galactose-bd-like_sf"/>
</dbReference>
<dbReference type="PANTHER" id="PTHR10574:SF409">
    <property type="entry name" value="LAMININ SUBUNIT ALPHA-1"/>
    <property type="match status" value="1"/>
</dbReference>
<feature type="domain" description="Laminin N-terminal" evidence="13">
    <location>
        <begin position="17"/>
        <end position="259"/>
    </location>
</feature>
<reference evidence="14" key="3">
    <citation type="submission" date="2025-09" db="UniProtKB">
        <authorList>
            <consortium name="Ensembl"/>
        </authorList>
    </citation>
    <scope>IDENTIFICATION</scope>
</reference>
<evidence type="ECO:0000313" key="14">
    <source>
        <dbReference type="Ensembl" id="ENSSORP00005040079.1"/>
    </source>
</evidence>
<dbReference type="SMART" id="SM00180">
    <property type="entry name" value="EGF_Lam"/>
    <property type="match status" value="4"/>
</dbReference>
<keyword evidence="2" id="KW-0964">Secreted</keyword>
<feature type="disulfide bond" evidence="10">
    <location>
        <begin position="429"/>
        <end position="441"/>
    </location>
</feature>
<dbReference type="GO" id="GO:0005604">
    <property type="term" value="C:basement membrane"/>
    <property type="evidence" value="ECO:0007669"/>
    <property type="project" value="UniProtKB-SubCell"/>
</dbReference>
<feature type="domain" description="Laminin EGF-like" evidence="12">
    <location>
        <begin position="429"/>
        <end position="475"/>
    </location>
</feature>
<dbReference type="GO" id="GO:0007411">
    <property type="term" value="P:axon guidance"/>
    <property type="evidence" value="ECO:0007669"/>
    <property type="project" value="TreeGrafter"/>
</dbReference>
<proteinExistence type="predicted"/>
<dbReference type="InterPro" id="IPR050440">
    <property type="entry name" value="Laminin/Netrin_ECM"/>
</dbReference>
<dbReference type="SUPFAM" id="SSF49785">
    <property type="entry name" value="Galactose-binding domain-like"/>
    <property type="match status" value="1"/>
</dbReference>
<protein>
    <recommendedName>
        <fullName evidence="16">Laminin, alpha 1</fullName>
    </recommendedName>
</protein>
<comment type="subcellular location">
    <subcellularLocation>
        <location evidence="1">Secreted</location>
        <location evidence="1">Extracellular space</location>
        <location evidence="1">Extracellular matrix</location>
        <location evidence="1">Basement membrane</location>
    </subcellularLocation>
</comment>
<evidence type="ECO:0000256" key="3">
    <source>
        <dbReference type="ARBA" id="ARBA00022530"/>
    </source>
</evidence>
<feature type="signal peptide" evidence="11">
    <location>
        <begin position="1"/>
        <end position="32"/>
    </location>
</feature>
<dbReference type="FunFam" id="2.60.120.260:FF:000017">
    <property type="entry name" value="Laminin subunit alpha 2"/>
    <property type="match status" value="1"/>
</dbReference>
<evidence type="ECO:0000256" key="8">
    <source>
        <dbReference type="ARBA" id="ARBA00023180"/>
    </source>
</evidence>
<dbReference type="Pfam" id="PF00055">
    <property type="entry name" value="Laminin_N"/>
    <property type="match status" value="1"/>
</dbReference>
<keyword evidence="9 10" id="KW-0424">Laminin EGF-like domain</keyword>
<feature type="disulfide bond" evidence="10">
    <location>
        <begin position="401"/>
        <end position="410"/>
    </location>
</feature>
<sequence>MAKTPSCGATAALHPNALLCLFPAILNLASNAVISSNATCGDPQPEVYCKLSDSTLDSSSSHYDCFTERHPITNAIDGTNQWWQSPSIKNGRQFHWVTITLDLKQIFQVAYIIIKAANSPRPGNWVLERSLDGVTFDPWQFYAISDSECLIRYNITPRLGPPTYKSDTEVICTSYYSRLNPLEHGEIHTSLINGRPGADDLTSDLLNFTSARFIRLRLQRIRTLNADLMTLSTHDPQDIDPIVTRRYYYSIKDISVGGMCICYGHSSLCLCLCPQKLQCVCEHNTCGESCNECCPGYHQQPWQPGTVSEGNTCEKCNCYNKAEDCFYNQTVADVRLSLNIHGVRQGGGVCVACRQNTAGVNCETCADGFYRPAQVPTDNPLGCTDCFCFGVSNVCESQCVCQENVTGRTCDRCQSGFFGLQSGRGCQACGCSQWGSLSESCDNEGRCQCVVGVAGDKCDHCSHGYYGFHGDGCKGSHSEHTHTHTHTLESVCAR</sequence>
<evidence type="ECO:0008006" key="16">
    <source>
        <dbReference type="Google" id="ProtNLM"/>
    </source>
</evidence>
<feature type="disulfide bond" evidence="10">
    <location>
        <begin position="449"/>
        <end position="458"/>
    </location>
</feature>
<dbReference type="Proteomes" id="UP000472271">
    <property type="component" value="Chromosome 20"/>
</dbReference>
<dbReference type="PROSITE" id="PS50027">
    <property type="entry name" value="EGF_LAM_2"/>
    <property type="match status" value="2"/>
</dbReference>
<keyword evidence="6" id="KW-0084">Basement membrane</keyword>
<evidence type="ECO:0000256" key="1">
    <source>
        <dbReference type="ARBA" id="ARBA00004302"/>
    </source>
</evidence>
<dbReference type="PROSITE" id="PS01248">
    <property type="entry name" value="EGF_LAM_1"/>
    <property type="match status" value="2"/>
</dbReference>
<keyword evidence="15" id="KW-1185">Reference proteome</keyword>
<evidence type="ECO:0000256" key="4">
    <source>
        <dbReference type="ARBA" id="ARBA00022729"/>
    </source>
</evidence>
<dbReference type="Pfam" id="PF24973">
    <property type="entry name" value="EGF_LMN_ATRN"/>
    <property type="match status" value="1"/>
</dbReference>
<evidence type="ECO:0000256" key="11">
    <source>
        <dbReference type="SAM" id="SignalP"/>
    </source>
</evidence>
<evidence type="ECO:0000256" key="7">
    <source>
        <dbReference type="ARBA" id="ARBA00023157"/>
    </source>
</evidence>
<evidence type="ECO:0000256" key="2">
    <source>
        <dbReference type="ARBA" id="ARBA00022525"/>
    </source>
</evidence>
<name>A0A673BFK4_9TELE</name>
<dbReference type="PROSITE" id="PS51117">
    <property type="entry name" value="LAMININ_NTER"/>
    <property type="match status" value="1"/>
</dbReference>
<comment type="caution">
    <text evidence="10">Lacks conserved residue(s) required for the propagation of feature annotation.</text>
</comment>
<dbReference type="SMART" id="SM00136">
    <property type="entry name" value="LamNT"/>
    <property type="match status" value="1"/>
</dbReference>